<evidence type="ECO:0000313" key="7">
    <source>
        <dbReference type="Proteomes" id="UP000536179"/>
    </source>
</evidence>
<feature type="transmembrane region" description="Helical" evidence="5">
    <location>
        <begin position="36"/>
        <end position="55"/>
    </location>
</feature>
<keyword evidence="7" id="KW-1185">Reference proteome</keyword>
<dbReference type="InterPro" id="IPR000537">
    <property type="entry name" value="UbiA_prenyltransferase"/>
</dbReference>
<evidence type="ECO:0000256" key="5">
    <source>
        <dbReference type="SAM" id="Phobius"/>
    </source>
</evidence>
<dbReference type="EMBL" id="JACHXU010000001">
    <property type="protein sequence ID" value="MBB3204501.1"/>
    <property type="molecule type" value="Genomic_DNA"/>
</dbReference>
<comment type="subcellular location">
    <subcellularLocation>
        <location evidence="1">Membrane</location>
        <topology evidence="1">Multi-pass membrane protein</topology>
    </subcellularLocation>
</comment>
<reference evidence="6 7" key="1">
    <citation type="submission" date="2020-08" db="EMBL/GenBank/DDBJ databases">
        <title>Genomic Encyclopedia of Type Strains, Phase III (KMG-III): the genomes of soil and plant-associated and newly described type strains.</title>
        <authorList>
            <person name="Whitman W."/>
        </authorList>
    </citation>
    <scope>NUCLEOTIDE SEQUENCE [LARGE SCALE GENOMIC DNA]</scope>
    <source>
        <strain evidence="6 7">CECT 8075</strain>
    </source>
</reference>
<dbReference type="Pfam" id="PF01040">
    <property type="entry name" value="UbiA"/>
    <property type="match status" value="1"/>
</dbReference>
<evidence type="ECO:0000256" key="4">
    <source>
        <dbReference type="ARBA" id="ARBA00023136"/>
    </source>
</evidence>
<keyword evidence="3 5" id="KW-1133">Transmembrane helix</keyword>
<evidence type="ECO:0000256" key="2">
    <source>
        <dbReference type="ARBA" id="ARBA00022692"/>
    </source>
</evidence>
<feature type="transmembrane region" description="Helical" evidence="5">
    <location>
        <begin position="159"/>
        <end position="177"/>
    </location>
</feature>
<dbReference type="RefSeq" id="WP_184300616.1">
    <property type="nucleotide sequence ID" value="NZ_JACHXU010000001.1"/>
</dbReference>
<dbReference type="GO" id="GO:0016020">
    <property type="term" value="C:membrane"/>
    <property type="evidence" value="ECO:0007669"/>
    <property type="project" value="UniProtKB-SubCell"/>
</dbReference>
<feature type="transmembrane region" description="Helical" evidence="5">
    <location>
        <begin position="198"/>
        <end position="220"/>
    </location>
</feature>
<name>A0A7W5H464_9BACT</name>
<keyword evidence="4 5" id="KW-0472">Membrane</keyword>
<keyword evidence="2 5" id="KW-0812">Transmembrane</keyword>
<feature type="transmembrane region" description="Helical" evidence="5">
    <location>
        <begin position="256"/>
        <end position="273"/>
    </location>
</feature>
<keyword evidence="6" id="KW-0808">Transferase</keyword>
<dbReference type="Proteomes" id="UP000536179">
    <property type="component" value="Unassembled WGS sequence"/>
</dbReference>
<comment type="caution">
    <text evidence="6">The sequence shown here is derived from an EMBL/GenBank/DDBJ whole genome shotgun (WGS) entry which is preliminary data.</text>
</comment>
<sequence length="284" mass="31985">MDLLSIIKVARPGFWPTQLWFFVLPFAGRNLFGSPAFWLGCVYVCFPLGLLIYGWNDLGDAVTDAANPRKDSWLFGARPDAELRHRLPWIIAVSQIPFAIAFVWIGGPILLLWFIAVGLANYTYNNLNFKSRPGLDLLNQGGYLLVLVLSSWLCGVPQIGLAALLFGALFAMHSHLFGQLMDVDEDKLQGRHSTAIQIGVRGSKLLLVAMLVLESIIAATSFRYQWVAWFLAAGAAFFLFDALLGPRRYPLRFCQFFFIGWNVIVILSMHYVWKYDVFLISPSN</sequence>
<feature type="transmembrane region" description="Helical" evidence="5">
    <location>
        <begin position="96"/>
        <end position="122"/>
    </location>
</feature>
<gene>
    <name evidence="6" type="ORF">FHS27_000265</name>
</gene>
<proteinExistence type="predicted"/>
<evidence type="ECO:0000313" key="6">
    <source>
        <dbReference type="EMBL" id="MBB3204501.1"/>
    </source>
</evidence>
<evidence type="ECO:0000256" key="3">
    <source>
        <dbReference type="ARBA" id="ARBA00022989"/>
    </source>
</evidence>
<protein>
    <submittedName>
        <fullName evidence="6">4-hydroxybenzoate polyprenyltransferase</fullName>
    </submittedName>
</protein>
<dbReference type="GO" id="GO:0016765">
    <property type="term" value="F:transferase activity, transferring alkyl or aryl (other than methyl) groups"/>
    <property type="evidence" value="ECO:0007669"/>
    <property type="project" value="InterPro"/>
</dbReference>
<dbReference type="AlphaFoldDB" id="A0A7W5H464"/>
<organism evidence="6 7">
    <name type="scientific">Aporhodopirellula rubra</name>
    <dbReference type="NCBI Taxonomy" id="980271"/>
    <lineage>
        <taxon>Bacteria</taxon>
        <taxon>Pseudomonadati</taxon>
        <taxon>Planctomycetota</taxon>
        <taxon>Planctomycetia</taxon>
        <taxon>Pirellulales</taxon>
        <taxon>Pirellulaceae</taxon>
        <taxon>Aporhodopirellula</taxon>
    </lineage>
</organism>
<accession>A0A7W5H464</accession>
<evidence type="ECO:0000256" key="1">
    <source>
        <dbReference type="ARBA" id="ARBA00004141"/>
    </source>
</evidence>
<feature type="transmembrane region" description="Helical" evidence="5">
    <location>
        <begin position="226"/>
        <end position="244"/>
    </location>
</feature>